<dbReference type="EMBL" id="GEDG01036315">
    <property type="protein sequence ID" value="JAP08764.1"/>
    <property type="molecule type" value="Transcribed_RNA"/>
</dbReference>
<name>A0A0V0GKW8_SOLCH</name>
<feature type="compositionally biased region" description="Low complexity" evidence="1">
    <location>
        <begin position="16"/>
        <end position="25"/>
    </location>
</feature>
<reference evidence="2" key="1">
    <citation type="submission" date="2015-12" db="EMBL/GenBank/DDBJ databases">
        <title>Gene expression during late stages of embryo sac development: a critical building block for successful pollen-pistil interactions.</title>
        <authorList>
            <person name="Liu Y."/>
            <person name="Joly V."/>
            <person name="Sabar M."/>
            <person name="Matton D.P."/>
        </authorList>
    </citation>
    <scope>NUCLEOTIDE SEQUENCE</scope>
</reference>
<proteinExistence type="predicted"/>
<protein>
    <submittedName>
        <fullName evidence="2">Putative ovule protein</fullName>
    </submittedName>
</protein>
<evidence type="ECO:0000256" key="1">
    <source>
        <dbReference type="SAM" id="MobiDB-lite"/>
    </source>
</evidence>
<feature type="region of interest" description="Disordered" evidence="1">
    <location>
        <begin position="1"/>
        <end position="25"/>
    </location>
</feature>
<evidence type="ECO:0000313" key="2">
    <source>
        <dbReference type="EMBL" id="JAP08764.1"/>
    </source>
</evidence>
<accession>A0A0V0GKW8</accession>
<sequence>MCGLCRHSPLYPPSSPLQRSPSPSLHRLCTGHPPRFLLSHLFRCLPPQTSSASPPFSMLKMPLYLTPLLRP</sequence>
<organism evidence="2">
    <name type="scientific">Solanum chacoense</name>
    <name type="common">Chaco potato</name>
    <dbReference type="NCBI Taxonomy" id="4108"/>
    <lineage>
        <taxon>Eukaryota</taxon>
        <taxon>Viridiplantae</taxon>
        <taxon>Streptophyta</taxon>
        <taxon>Embryophyta</taxon>
        <taxon>Tracheophyta</taxon>
        <taxon>Spermatophyta</taxon>
        <taxon>Magnoliopsida</taxon>
        <taxon>eudicotyledons</taxon>
        <taxon>Gunneridae</taxon>
        <taxon>Pentapetalae</taxon>
        <taxon>asterids</taxon>
        <taxon>lamiids</taxon>
        <taxon>Solanales</taxon>
        <taxon>Solanaceae</taxon>
        <taxon>Solanoideae</taxon>
        <taxon>Solaneae</taxon>
        <taxon>Solanum</taxon>
    </lineage>
</organism>
<dbReference type="AlphaFoldDB" id="A0A0V0GKW8"/>